<proteinExistence type="predicted"/>
<keyword evidence="3" id="KW-1185">Reference proteome</keyword>
<evidence type="ECO:0000313" key="2">
    <source>
        <dbReference type="EMBL" id="MBQ0926546.1"/>
    </source>
</evidence>
<dbReference type="RefSeq" id="WP_210971684.1">
    <property type="nucleotide sequence ID" value="NZ_JAGPXE010000009.1"/>
</dbReference>
<dbReference type="EMBL" id="JAGPXE010000009">
    <property type="protein sequence ID" value="MBQ0926546.1"/>
    <property type="molecule type" value="Genomic_DNA"/>
</dbReference>
<gene>
    <name evidence="2" type="ORF">KBO27_21575</name>
</gene>
<accession>A0ABS5DJT6</accession>
<evidence type="ECO:0000313" key="3">
    <source>
        <dbReference type="Proteomes" id="UP000674084"/>
    </source>
</evidence>
<organism evidence="2 3">
    <name type="scientific">Saccharopolyspora endophytica</name>
    <dbReference type="NCBI Taxonomy" id="543886"/>
    <lineage>
        <taxon>Bacteria</taxon>
        <taxon>Bacillati</taxon>
        <taxon>Actinomycetota</taxon>
        <taxon>Actinomycetes</taxon>
        <taxon>Pseudonocardiales</taxon>
        <taxon>Pseudonocardiaceae</taxon>
        <taxon>Saccharopolyspora</taxon>
    </lineage>
</organism>
<feature type="region of interest" description="Disordered" evidence="1">
    <location>
        <begin position="112"/>
        <end position="132"/>
    </location>
</feature>
<dbReference type="Proteomes" id="UP000674084">
    <property type="component" value="Unassembled WGS sequence"/>
</dbReference>
<reference evidence="2 3" key="1">
    <citation type="submission" date="2021-04" db="EMBL/GenBank/DDBJ databases">
        <title>Whole-genome sequencing of Saccharopolyspora endophytica KCTC 19397.</title>
        <authorList>
            <person name="Ay H."/>
            <person name="Saygin H."/>
            <person name="Sahin N."/>
        </authorList>
    </citation>
    <scope>NUCLEOTIDE SEQUENCE [LARGE SCALE GENOMIC DNA]</scope>
    <source>
        <strain evidence="2 3">KCTC 19397</strain>
    </source>
</reference>
<evidence type="ECO:0008006" key="4">
    <source>
        <dbReference type="Google" id="ProtNLM"/>
    </source>
</evidence>
<evidence type="ECO:0000256" key="1">
    <source>
        <dbReference type="SAM" id="MobiDB-lite"/>
    </source>
</evidence>
<comment type="caution">
    <text evidence="2">The sequence shown here is derived from an EMBL/GenBank/DDBJ whole genome shotgun (WGS) entry which is preliminary data.</text>
</comment>
<sequence length="132" mass="14214">MTFPNIWSGLVETVDRMADKAALAQSQSAGGSMRIEPDKVDELASFFEAEALAMEAREADVFELATVPTAGKDPISISAASTYGQVAEGDEQAYLTNYRKLARVFKDTAANLRASATQTRTNDQDSADSLRS</sequence>
<protein>
    <recommendedName>
        <fullName evidence="4">PE domain-containing protein</fullName>
    </recommendedName>
</protein>
<name>A0ABS5DJT6_9PSEU</name>